<name>A0A371G667_MUCPR</name>
<dbReference type="OrthoDB" id="1414623at2759"/>
<accession>A0A371G667</accession>
<feature type="non-terminal residue" evidence="1">
    <location>
        <position position="1"/>
    </location>
</feature>
<sequence>MLTYQKSKGLEIIEYFEFEFVGCQDSKPSTSRYLYMLARRVISWKVIQQTLIVPSTIVAEFVTCFETSNHGIWLRNFVVNGIEKPLKIYCDNNLAILFSNNNGKFTKLKFIDIEFLVVKERVQNK</sequence>
<reference evidence="1" key="1">
    <citation type="submission" date="2018-05" db="EMBL/GenBank/DDBJ databases">
        <title>Draft genome of Mucuna pruriens seed.</title>
        <authorList>
            <person name="Nnadi N.E."/>
            <person name="Vos R."/>
            <person name="Hasami M.H."/>
            <person name="Devisetty U.K."/>
            <person name="Aguiy J.C."/>
        </authorList>
    </citation>
    <scope>NUCLEOTIDE SEQUENCE [LARGE SCALE GENOMIC DNA]</scope>
    <source>
        <strain evidence="1">JCA_2017</strain>
    </source>
</reference>
<dbReference type="EMBL" id="QJKJ01006625">
    <property type="protein sequence ID" value="RDX86059.1"/>
    <property type="molecule type" value="Genomic_DNA"/>
</dbReference>
<protein>
    <submittedName>
        <fullName evidence="1">Copia protein</fullName>
    </submittedName>
</protein>
<evidence type="ECO:0000313" key="2">
    <source>
        <dbReference type="Proteomes" id="UP000257109"/>
    </source>
</evidence>
<dbReference type="AlphaFoldDB" id="A0A371G667"/>
<dbReference type="CDD" id="cd09272">
    <property type="entry name" value="RNase_HI_RT_Ty1"/>
    <property type="match status" value="1"/>
</dbReference>
<organism evidence="1 2">
    <name type="scientific">Mucuna pruriens</name>
    <name type="common">Velvet bean</name>
    <name type="synonym">Dolichos pruriens</name>
    <dbReference type="NCBI Taxonomy" id="157652"/>
    <lineage>
        <taxon>Eukaryota</taxon>
        <taxon>Viridiplantae</taxon>
        <taxon>Streptophyta</taxon>
        <taxon>Embryophyta</taxon>
        <taxon>Tracheophyta</taxon>
        <taxon>Spermatophyta</taxon>
        <taxon>Magnoliopsida</taxon>
        <taxon>eudicotyledons</taxon>
        <taxon>Gunneridae</taxon>
        <taxon>Pentapetalae</taxon>
        <taxon>rosids</taxon>
        <taxon>fabids</taxon>
        <taxon>Fabales</taxon>
        <taxon>Fabaceae</taxon>
        <taxon>Papilionoideae</taxon>
        <taxon>50 kb inversion clade</taxon>
        <taxon>NPAAA clade</taxon>
        <taxon>indigoferoid/millettioid clade</taxon>
        <taxon>Phaseoleae</taxon>
        <taxon>Mucuna</taxon>
    </lineage>
</organism>
<evidence type="ECO:0000313" key="1">
    <source>
        <dbReference type="EMBL" id="RDX86059.1"/>
    </source>
</evidence>
<proteinExistence type="predicted"/>
<dbReference type="Proteomes" id="UP000257109">
    <property type="component" value="Unassembled WGS sequence"/>
</dbReference>
<comment type="caution">
    <text evidence="1">The sequence shown here is derived from an EMBL/GenBank/DDBJ whole genome shotgun (WGS) entry which is preliminary data.</text>
</comment>
<keyword evidence="2" id="KW-1185">Reference proteome</keyword>
<gene>
    <name evidence="1" type="primary">GIP</name>
    <name evidence="1" type="ORF">CR513_32658</name>
</gene>